<sequence length="271" mass="29304">MPRPERLLDPTAGPLEAFAHDLRTLRKRAGNPSYRTMAKRAHYSVATLAEAARGLHKPSLKVTLAYVTACGGDVDVWSRRWHSVSGELEALGARRPGRPGGAEREPPRSARPRPAHGPRQSARERQHDHDGDRVADPGDGRAQRPGRATGRGPAQRPGRAEGADRGPDRTPDHAPAPDRDPGWHRAQGGGRDPGHGTAGPADPASRASARDPATDELTGEERAELRRLRGEVEELRRANEVLKAASAIFAADLRTTSKVVYNPADRQDRSA</sequence>
<organism evidence="2 3">
    <name type="scientific">Streptomyces lavendofoliae</name>
    <dbReference type="NCBI Taxonomy" id="67314"/>
    <lineage>
        <taxon>Bacteria</taxon>
        <taxon>Bacillati</taxon>
        <taxon>Actinomycetota</taxon>
        <taxon>Actinomycetes</taxon>
        <taxon>Kitasatosporales</taxon>
        <taxon>Streptomycetaceae</taxon>
        <taxon>Streptomyces</taxon>
    </lineage>
</organism>
<protein>
    <recommendedName>
        <fullName evidence="4">Helix-turn-helix domain-containing protein</fullName>
    </recommendedName>
</protein>
<reference evidence="2" key="2">
    <citation type="submission" date="2020-09" db="EMBL/GenBank/DDBJ databases">
        <authorList>
            <person name="Sun Q."/>
            <person name="Ohkuma M."/>
        </authorList>
    </citation>
    <scope>NUCLEOTIDE SEQUENCE</scope>
    <source>
        <strain evidence="2">JCM 4391</strain>
    </source>
</reference>
<dbReference type="AlphaFoldDB" id="A0A918I0L2"/>
<evidence type="ECO:0008006" key="4">
    <source>
        <dbReference type="Google" id="ProtNLM"/>
    </source>
</evidence>
<dbReference type="EMBL" id="BMTP01000009">
    <property type="protein sequence ID" value="GGU46592.1"/>
    <property type="molecule type" value="Genomic_DNA"/>
</dbReference>
<feature type="compositionally biased region" description="Basic and acidic residues" evidence="1">
    <location>
        <begin position="158"/>
        <end position="183"/>
    </location>
</feature>
<keyword evidence="3" id="KW-1185">Reference proteome</keyword>
<evidence type="ECO:0000313" key="3">
    <source>
        <dbReference type="Proteomes" id="UP000636661"/>
    </source>
</evidence>
<name>A0A918I0L2_9ACTN</name>
<feature type="region of interest" description="Disordered" evidence="1">
    <location>
        <begin position="90"/>
        <end position="221"/>
    </location>
</feature>
<reference evidence="2" key="1">
    <citation type="journal article" date="2014" name="Int. J. Syst. Evol. Microbiol.">
        <title>Complete genome sequence of Corynebacterium casei LMG S-19264T (=DSM 44701T), isolated from a smear-ripened cheese.</title>
        <authorList>
            <consortium name="US DOE Joint Genome Institute (JGI-PGF)"/>
            <person name="Walter F."/>
            <person name="Albersmeier A."/>
            <person name="Kalinowski J."/>
            <person name="Ruckert C."/>
        </authorList>
    </citation>
    <scope>NUCLEOTIDE SEQUENCE</scope>
    <source>
        <strain evidence="2">JCM 4391</strain>
    </source>
</reference>
<comment type="caution">
    <text evidence="2">The sequence shown here is derived from an EMBL/GenBank/DDBJ whole genome shotgun (WGS) entry which is preliminary data.</text>
</comment>
<feature type="compositionally biased region" description="Basic and acidic residues" evidence="1">
    <location>
        <begin position="121"/>
        <end position="142"/>
    </location>
</feature>
<proteinExistence type="predicted"/>
<dbReference type="InterPro" id="IPR001387">
    <property type="entry name" value="Cro/C1-type_HTH"/>
</dbReference>
<dbReference type="Proteomes" id="UP000636661">
    <property type="component" value="Unassembled WGS sequence"/>
</dbReference>
<feature type="compositionally biased region" description="Basic and acidic residues" evidence="1">
    <location>
        <begin position="208"/>
        <end position="221"/>
    </location>
</feature>
<evidence type="ECO:0000256" key="1">
    <source>
        <dbReference type="SAM" id="MobiDB-lite"/>
    </source>
</evidence>
<dbReference type="CDD" id="cd00093">
    <property type="entry name" value="HTH_XRE"/>
    <property type="match status" value="1"/>
</dbReference>
<evidence type="ECO:0000313" key="2">
    <source>
        <dbReference type="EMBL" id="GGU46592.1"/>
    </source>
</evidence>
<gene>
    <name evidence="2" type="ORF">GCM10010274_38740</name>
</gene>
<dbReference type="Pfam" id="PF13560">
    <property type="entry name" value="HTH_31"/>
    <property type="match status" value="1"/>
</dbReference>
<accession>A0A918I0L2</accession>